<dbReference type="GO" id="GO:0006261">
    <property type="term" value="P:DNA-templated DNA replication"/>
    <property type="evidence" value="ECO:0007669"/>
    <property type="project" value="TreeGrafter"/>
</dbReference>
<dbReference type="GO" id="GO:0003887">
    <property type="term" value="F:DNA-directed DNA polymerase activity"/>
    <property type="evidence" value="ECO:0007669"/>
    <property type="project" value="UniProtKB-KW"/>
</dbReference>
<gene>
    <name evidence="10" type="ORF">LCGC14_2406610</name>
</gene>
<feature type="domain" description="DNA-directed DNA polymerase family B exonuclease" evidence="9">
    <location>
        <begin position="177"/>
        <end position="368"/>
    </location>
</feature>
<dbReference type="EC" id="2.7.7.7" evidence="2"/>
<dbReference type="PANTHER" id="PTHR10322">
    <property type="entry name" value="DNA POLYMERASE CATALYTIC SUBUNIT"/>
    <property type="match status" value="1"/>
</dbReference>
<accession>A0A0F9BTP4</accession>
<protein>
    <recommendedName>
        <fullName evidence="2">DNA-directed DNA polymerase</fullName>
        <ecNumber evidence="2">2.7.7.7</ecNumber>
    </recommendedName>
</protein>
<proteinExistence type="inferred from homology"/>
<keyword evidence="5" id="KW-0239">DNA-directed DNA polymerase</keyword>
<evidence type="ECO:0000256" key="6">
    <source>
        <dbReference type="ARBA" id="ARBA00023125"/>
    </source>
</evidence>
<evidence type="ECO:0000256" key="1">
    <source>
        <dbReference type="ARBA" id="ARBA00005755"/>
    </source>
</evidence>
<feature type="domain" description="DNA-directed DNA polymerase family B multifunctional" evidence="8">
    <location>
        <begin position="446"/>
        <end position="514"/>
    </location>
</feature>
<dbReference type="EMBL" id="LAZR01036263">
    <property type="protein sequence ID" value="KKL25309.1"/>
    <property type="molecule type" value="Genomic_DNA"/>
</dbReference>
<organism evidence="10">
    <name type="scientific">marine sediment metagenome</name>
    <dbReference type="NCBI Taxonomy" id="412755"/>
    <lineage>
        <taxon>unclassified sequences</taxon>
        <taxon>metagenomes</taxon>
        <taxon>ecological metagenomes</taxon>
    </lineage>
</organism>
<dbReference type="InterPro" id="IPR036397">
    <property type="entry name" value="RNaseH_sf"/>
</dbReference>
<dbReference type="SMART" id="SM00486">
    <property type="entry name" value="POLBc"/>
    <property type="match status" value="1"/>
</dbReference>
<reference evidence="10" key="1">
    <citation type="journal article" date="2015" name="Nature">
        <title>Complex archaea that bridge the gap between prokaryotes and eukaryotes.</title>
        <authorList>
            <person name="Spang A."/>
            <person name="Saw J.H."/>
            <person name="Jorgensen S.L."/>
            <person name="Zaremba-Niedzwiedzka K."/>
            <person name="Martijn J."/>
            <person name="Lind A.E."/>
            <person name="van Eijk R."/>
            <person name="Schleper C."/>
            <person name="Guy L."/>
            <person name="Ettema T.J."/>
        </authorList>
    </citation>
    <scope>NUCLEOTIDE SEQUENCE</scope>
</reference>
<dbReference type="InterPro" id="IPR050240">
    <property type="entry name" value="DNA_pol_type-B"/>
</dbReference>
<dbReference type="InterPro" id="IPR006133">
    <property type="entry name" value="DNA-dir_DNA_pol_B_exonuc"/>
</dbReference>
<keyword evidence="6" id="KW-0238">DNA-binding</keyword>
<feature type="non-terminal residue" evidence="10">
    <location>
        <position position="532"/>
    </location>
</feature>
<comment type="similarity">
    <text evidence="1">Belongs to the DNA polymerase type-B family.</text>
</comment>
<feature type="non-terminal residue" evidence="10">
    <location>
        <position position="1"/>
    </location>
</feature>
<comment type="caution">
    <text evidence="10">The sequence shown here is derived from an EMBL/GenBank/DDBJ whole genome shotgun (WGS) entry which is preliminary data.</text>
</comment>
<dbReference type="InterPro" id="IPR006134">
    <property type="entry name" value="DNA-dir_DNA_pol_B_multi_dom"/>
</dbReference>
<comment type="catalytic activity">
    <reaction evidence="7">
        <text>DNA(n) + a 2'-deoxyribonucleoside 5'-triphosphate = DNA(n+1) + diphosphate</text>
        <dbReference type="Rhea" id="RHEA:22508"/>
        <dbReference type="Rhea" id="RHEA-COMP:17339"/>
        <dbReference type="Rhea" id="RHEA-COMP:17340"/>
        <dbReference type="ChEBI" id="CHEBI:33019"/>
        <dbReference type="ChEBI" id="CHEBI:61560"/>
        <dbReference type="ChEBI" id="CHEBI:173112"/>
        <dbReference type="EC" id="2.7.7.7"/>
    </reaction>
</comment>
<dbReference type="GO" id="GO:0000166">
    <property type="term" value="F:nucleotide binding"/>
    <property type="evidence" value="ECO:0007669"/>
    <property type="project" value="InterPro"/>
</dbReference>
<evidence type="ECO:0000313" key="10">
    <source>
        <dbReference type="EMBL" id="KKL25309.1"/>
    </source>
</evidence>
<evidence type="ECO:0000256" key="7">
    <source>
        <dbReference type="ARBA" id="ARBA00049244"/>
    </source>
</evidence>
<dbReference type="InterPro" id="IPR006172">
    <property type="entry name" value="DNA-dir_DNA_pol_B"/>
</dbReference>
<evidence type="ECO:0000256" key="2">
    <source>
        <dbReference type="ARBA" id="ARBA00012417"/>
    </source>
</evidence>
<dbReference type="InterPro" id="IPR023211">
    <property type="entry name" value="DNA_pol_palm_dom_sf"/>
</dbReference>
<evidence type="ECO:0000256" key="4">
    <source>
        <dbReference type="ARBA" id="ARBA00022695"/>
    </source>
</evidence>
<keyword evidence="4" id="KW-0548">Nucleotidyltransferase</keyword>
<dbReference type="Gene3D" id="3.30.420.10">
    <property type="entry name" value="Ribonuclease H-like superfamily/Ribonuclease H"/>
    <property type="match status" value="1"/>
</dbReference>
<dbReference type="Pfam" id="PF00136">
    <property type="entry name" value="DNA_pol_B"/>
    <property type="match status" value="1"/>
</dbReference>
<evidence type="ECO:0000259" key="8">
    <source>
        <dbReference type="Pfam" id="PF00136"/>
    </source>
</evidence>
<dbReference type="Pfam" id="PF03104">
    <property type="entry name" value="DNA_pol_B_exo1"/>
    <property type="match status" value="1"/>
</dbReference>
<dbReference type="Gene3D" id="3.90.1600.10">
    <property type="entry name" value="Palm domain of DNA polymerase"/>
    <property type="match status" value="1"/>
</dbReference>
<evidence type="ECO:0000256" key="3">
    <source>
        <dbReference type="ARBA" id="ARBA00022679"/>
    </source>
</evidence>
<dbReference type="SUPFAM" id="SSF56672">
    <property type="entry name" value="DNA/RNA polymerases"/>
    <property type="match status" value="1"/>
</dbReference>
<dbReference type="GO" id="GO:0003677">
    <property type="term" value="F:DNA binding"/>
    <property type="evidence" value="ECO:0007669"/>
    <property type="project" value="UniProtKB-KW"/>
</dbReference>
<keyword evidence="3" id="KW-0808">Transferase</keyword>
<dbReference type="InterPro" id="IPR012337">
    <property type="entry name" value="RNaseH-like_sf"/>
</dbReference>
<dbReference type="InterPro" id="IPR043502">
    <property type="entry name" value="DNA/RNA_pol_sf"/>
</dbReference>
<sequence length="532" mass="62352">GFYAQHLIQGKDKVDIINFLSELSGISNNDEYEKLMTQLKMGNISTVPKHSLYSTIDLTGFEELNTTAIRDTRERFEAMDIKEYSFIDIKKGYFNGYFKEMIYGFYWDIDTDGNAIKKYDLFENLDYYFYVDPKELEKKKFFDIRICPGDFTTVNGKQCTKIEPVKKLNANQFRELRSRFSVTYEADIPALTRWIGKNKPKYSKRVKKIYLDIECIKDTKGQYSSPATGEAPIIMITCYDNFDKQYHVFSYKKVKFKKENINIIEAVNEKQMLENFIDYIEKRNPDYLLGWNIESYDIPYILKRMDNLDLQKENLSIIKKVYYKQTTEISSHKFSSFFITIGGTGIFDLMSASQRLWLGKYCGYSLNKMSKEYLNQEKIDVNDIDYSYEHEFDKLIEYNIKDVELCIELDDKLELFKKFQSFQDIISINVNNTLVMSQNIVQYFLQMTNTILLTAGQEQQKTFKGAIVLDSVPGIFEKCYKFDFASMYPSIILTYNISPDTILTSKEEDCINMNNEFFFSKKKGIVTKDGGG</sequence>
<dbReference type="SUPFAM" id="SSF53098">
    <property type="entry name" value="Ribonuclease H-like"/>
    <property type="match status" value="1"/>
</dbReference>
<dbReference type="AlphaFoldDB" id="A0A0F9BTP4"/>
<evidence type="ECO:0000256" key="5">
    <source>
        <dbReference type="ARBA" id="ARBA00022932"/>
    </source>
</evidence>
<evidence type="ECO:0000259" key="9">
    <source>
        <dbReference type="Pfam" id="PF03104"/>
    </source>
</evidence>
<name>A0A0F9BTP4_9ZZZZ</name>
<dbReference type="PANTHER" id="PTHR10322:SF23">
    <property type="entry name" value="DNA POLYMERASE DELTA CATALYTIC SUBUNIT"/>
    <property type="match status" value="1"/>
</dbReference>